<dbReference type="Proteomes" id="UP000325763">
    <property type="component" value="Chromosome"/>
</dbReference>
<dbReference type="RefSeq" id="WP_043437803.1">
    <property type="nucleotide sequence ID" value="NZ_CP009313.1"/>
</dbReference>
<keyword evidence="4" id="KW-1185">Reference proteome</keyword>
<dbReference type="Proteomes" id="UP000031526">
    <property type="component" value="Chromosome"/>
</dbReference>
<feature type="compositionally biased region" description="Basic and acidic residues" evidence="1">
    <location>
        <begin position="1"/>
        <end position="10"/>
    </location>
</feature>
<proteinExistence type="predicted"/>
<reference evidence="3 5" key="3">
    <citation type="submission" date="2017-09" db="EMBL/GenBank/DDBJ databases">
        <title>Streptomyces genome completion.</title>
        <authorList>
            <person name="Lee N."/>
            <person name="Cho B.-K."/>
        </authorList>
    </citation>
    <scope>NUCLEOTIDE SEQUENCE [LARGE SCALE GENOMIC DNA]</scope>
    <source>
        <strain evidence="3 5">ATCC 14899</strain>
    </source>
</reference>
<feature type="compositionally biased region" description="Low complexity" evidence="1">
    <location>
        <begin position="26"/>
        <end position="39"/>
    </location>
</feature>
<evidence type="ECO:0000313" key="4">
    <source>
        <dbReference type="Proteomes" id="UP000031526"/>
    </source>
</evidence>
<accession>A0A0B5DH78</accession>
<dbReference type="EMBL" id="CP023747">
    <property type="protein sequence ID" value="QEV37937.1"/>
    <property type="molecule type" value="Genomic_DNA"/>
</dbReference>
<feature type="region of interest" description="Disordered" evidence="1">
    <location>
        <begin position="1"/>
        <end position="39"/>
    </location>
</feature>
<evidence type="ECO:0000313" key="2">
    <source>
        <dbReference type="EMBL" id="AJE39352.1"/>
    </source>
</evidence>
<name>A0A0B5DH78_9ACTN</name>
<evidence type="ECO:0000256" key="1">
    <source>
        <dbReference type="SAM" id="MobiDB-lite"/>
    </source>
</evidence>
<reference evidence="2 4" key="2">
    <citation type="journal article" date="2016" name="Appl. Microbiol. Biotechnol.">
        <title>Exploiting the genome sequence of Streptomyces nodosus for enhanced antibiotic production.</title>
        <authorList>
            <person name="Sweeney P."/>
            <person name="Murphy C.D."/>
            <person name="Caffrey P."/>
        </authorList>
    </citation>
    <scope>NUCLEOTIDE SEQUENCE [LARGE SCALE GENOMIC DNA]</scope>
    <source>
        <strain evidence="2 4">ATCC 14899</strain>
    </source>
</reference>
<protein>
    <submittedName>
        <fullName evidence="2">Uncharacterized protein</fullName>
    </submittedName>
</protein>
<gene>
    <name evidence="3" type="ORF">CP978_04750</name>
    <name evidence="2" type="ORF">SNOD_04370</name>
</gene>
<evidence type="ECO:0000313" key="5">
    <source>
        <dbReference type="Proteomes" id="UP000325763"/>
    </source>
</evidence>
<organism evidence="2 4">
    <name type="scientific">Streptomyces nodosus</name>
    <dbReference type="NCBI Taxonomy" id="40318"/>
    <lineage>
        <taxon>Bacteria</taxon>
        <taxon>Bacillati</taxon>
        <taxon>Actinomycetota</taxon>
        <taxon>Actinomycetes</taxon>
        <taxon>Kitasatosporales</taxon>
        <taxon>Streptomycetaceae</taxon>
        <taxon>Streptomyces</taxon>
    </lineage>
</organism>
<dbReference type="HOGENOM" id="CLU_2774228_0_0_11"/>
<reference evidence="4" key="1">
    <citation type="submission" date="2014-09" db="EMBL/GenBank/DDBJ databases">
        <title>Sequence of the Streptomyces nodosus genome.</title>
        <authorList>
            <person name="Sweeney P."/>
            <person name="Stephens N."/>
            <person name="Murphy C."/>
            <person name="Caffrey P."/>
        </authorList>
    </citation>
    <scope>NUCLEOTIDE SEQUENCE [LARGE SCALE GENOMIC DNA]</scope>
    <source>
        <strain evidence="4">ATCC 14899</strain>
    </source>
</reference>
<dbReference type="EMBL" id="CP009313">
    <property type="protein sequence ID" value="AJE39352.1"/>
    <property type="molecule type" value="Genomic_DNA"/>
</dbReference>
<dbReference type="KEGG" id="snq:CP978_04750"/>
<sequence>METTSADHAEGAGPGAAVTEPVQRRAAAAPGGSPPVGDASAWDLFRMAFASVAPGTHGLPAAGAGCTRP</sequence>
<evidence type="ECO:0000313" key="3">
    <source>
        <dbReference type="EMBL" id="QEV37937.1"/>
    </source>
</evidence>
<dbReference type="AlphaFoldDB" id="A0A0B5DH78"/>